<dbReference type="Gene3D" id="1.10.1040.50">
    <property type="match status" value="1"/>
</dbReference>
<dbReference type="KEGG" id="luo:HHL09_18725"/>
<feature type="region of interest" description="Disordered" evidence="13">
    <location>
        <begin position="651"/>
        <end position="678"/>
    </location>
</feature>
<comment type="similarity">
    <text evidence="2">In the central section; belongs to the 3-hydroxyacyl-CoA dehydrogenase family.</text>
</comment>
<gene>
    <name evidence="16" type="ORF">HHL09_18725</name>
</gene>
<dbReference type="Proteomes" id="UP000501812">
    <property type="component" value="Chromosome"/>
</dbReference>
<proteinExistence type="inferred from homology"/>
<name>A0A858RNK2_9BACT</name>
<dbReference type="SUPFAM" id="SSF51735">
    <property type="entry name" value="NAD(P)-binding Rossmann-fold domains"/>
    <property type="match status" value="1"/>
</dbReference>
<evidence type="ECO:0000256" key="4">
    <source>
        <dbReference type="ARBA" id="ARBA00012076"/>
    </source>
</evidence>
<dbReference type="InterPro" id="IPR050136">
    <property type="entry name" value="FA_oxidation_alpha_subunit"/>
</dbReference>
<dbReference type="GO" id="GO:0004300">
    <property type="term" value="F:enoyl-CoA hydratase activity"/>
    <property type="evidence" value="ECO:0007669"/>
    <property type="project" value="UniProtKB-EC"/>
</dbReference>
<evidence type="ECO:0000256" key="11">
    <source>
        <dbReference type="ARBA" id="ARBA00023268"/>
    </source>
</evidence>
<feature type="domain" description="3-hydroxyacyl-CoA dehydrogenase NAD binding" evidence="15">
    <location>
        <begin position="302"/>
        <end position="479"/>
    </location>
</feature>
<evidence type="ECO:0000256" key="3">
    <source>
        <dbReference type="ARBA" id="ARBA00008750"/>
    </source>
</evidence>
<keyword evidence="11" id="KW-0511">Multifunctional enzyme</keyword>
<feature type="domain" description="3-hydroxyacyl-CoA dehydrogenase C-terminal" evidence="14">
    <location>
        <begin position="482"/>
        <end position="575"/>
    </location>
</feature>
<dbReference type="UniPathway" id="UPA00659"/>
<dbReference type="GO" id="GO:0006635">
    <property type="term" value="P:fatty acid beta-oxidation"/>
    <property type="evidence" value="ECO:0007669"/>
    <property type="project" value="UniProtKB-UniPathway"/>
</dbReference>
<evidence type="ECO:0000259" key="14">
    <source>
        <dbReference type="Pfam" id="PF00725"/>
    </source>
</evidence>
<dbReference type="InterPro" id="IPR008927">
    <property type="entry name" value="6-PGluconate_DH-like_C_sf"/>
</dbReference>
<dbReference type="Gene3D" id="3.90.226.10">
    <property type="entry name" value="2-enoyl-CoA Hydratase, Chain A, domain 1"/>
    <property type="match status" value="1"/>
</dbReference>
<accession>A0A858RNK2</accession>
<dbReference type="FunFam" id="3.40.50.720:FF:000009">
    <property type="entry name" value="Fatty oxidation complex, alpha subunit"/>
    <property type="match status" value="1"/>
</dbReference>
<dbReference type="Pfam" id="PF00725">
    <property type="entry name" value="3HCDH"/>
    <property type="match status" value="1"/>
</dbReference>
<keyword evidence="8" id="KW-0520">NAD</keyword>
<keyword evidence="10" id="KW-0456">Lyase</keyword>
<dbReference type="PANTHER" id="PTHR43612">
    <property type="entry name" value="TRIFUNCTIONAL ENZYME SUBUNIT ALPHA"/>
    <property type="match status" value="1"/>
</dbReference>
<keyword evidence="6" id="KW-0442">Lipid degradation</keyword>
<evidence type="ECO:0000256" key="2">
    <source>
        <dbReference type="ARBA" id="ARBA00007005"/>
    </source>
</evidence>
<evidence type="ECO:0000256" key="7">
    <source>
        <dbReference type="ARBA" id="ARBA00023002"/>
    </source>
</evidence>
<evidence type="ECO:0000256" key="8">
    <source>
        <dbReference type="ARBA" id="ARBA00023027"/>
    </source>
</evidence>
<dbReference type="CDD" id="cd06558">
    <property type="entry name" value="crotonase-like"/>
    <property type="match status" value="1"/>
</dbReference>
<evidence type="ECO:0000256" key="6">
    <source>
        <dbReference type="ARBA" id="ARBA00022963"/>
    </source>
</evidence>
<dbReference type="InterPro" id="IPR036291">
    <property type="entry name" value="NAD(P)-bd_dom_sf"/>
</dbReference>
<comment type="catalytic activity">
    <reaction evidence="12">
        <text>a (3S)-3-hydroxyacyl-CoA + NAD(+) = a 3-oxoacyl-CoA + NADH + H(+)</text>
        <dbReference type="Rhea" id="RHEA:22432"/>
        <dbReference type="ChEBI" id="CHEBI:15378"/>
        <dbReference type="ChEBI" id="CHEBI:57318"/>
        <dbReference type="ChEBI" id="CHEBI:57540"/>
        <dbReference type="ChEBI" id="CHEBI:57945"/>
        <dbReference type="ChEBI" id="CHEBI:90726"/>
        <dbReference type="EC" id="1.1.1.35"/>
    </reaction>
</comment>
<dbReference type="GO" id="GO:0070403">
    <property type="term" value="F:NAD+ binding"/>
    <property type="evidence" value="ECO:0007669"/>
    <property type="project" value="InterPro"/>
</dbReference>
<reference evidence="16 17" key="1">
    <citation type="submission" date="2020-04" db="EMBL/GenBank/DDBJ databases">
        <title>Luteolibacter sp. G-1-1-1 isolated from soil.</title>
        <authorList>
            <person name="Dahal R.H."/>
        </authorList>
    </citation>
    <scope>NUCLEOTIDE SEQUENCE [LARGE SCALE GENOMIC DNA]</scope>
    <source>
        <strain evidence="16 17">G-1-1-1</strain>
    </source>
</reference>
<dbReference type="EMBL" id="CP051774">
    <property type="protein sequence ID" value="QJE97730.1"/>
    <property type="molecule type" value="Genomic_DNA"/>
</dbReference>
<evidence type="ECO:0000313" key="16">
    <source>
        <dbReference type="EMBL" id="QJE97730.1"/>
    </source>
</evidence>
<dbReference type="InterPro" id="IPR029045">
    <property type="entry name" value="ClpP/crotonase-like_dom_sf"/>
</dbReference>
<dbReference type="Pfam" id="PF02737">
    <property type="entry name" value="3HCDH_N"/>
    <property type="match status" value="1"/>
</dbReference>
<dbReference type="EC" id="4.2.1.17" evidence="4"/>
<dbReference type="Gene3D" id="3.40.50.720">
    <property type="entry name" value="NAD(P)-binding Rossmann-like Domain"/>
    <property type="match status" value="1"/>
</dbReference>
<dbReference type="InterPro" id="IPR006176">
    <property type="entry name" value="3-OHacyl-CoA_DH_NAD-bd"/>
</dbReference>
<keyword evidence="5" id="KW-0276">Fatty acid metabolism</keyword>
<evidence type="ECO:0000256" key="1">
    <source>
        <dbReference type="ARBA" id="ARBA00005005"/>
    </source>
</evidence>
<dbReference type="SUPFAM" id="SSF52096">
    <property type="entry name" value="ClpP/crotonase"/>
    <property type="match status" value="1"/>
</dbReference>
<comment type="similarity">
    <text evidence="3">In the N-terminal section; belongs to the enoyl-CoA hydratase/isomerase family.</text>
</comment>
<dbReference type="InterPro" id="IPR006180">
    <property type="entry name" value="3-OHacyl-CoA_DH_CS"/>
</dbReference>
<sequence>MNHLQLQTHGNYAILTFDREGSSANIFDRPALVELSEKLDALAAHPELKGLVIRSAKPTIFVAGADLKVLSSVEGAELRDLIELGQATFEKLAHLPYATIAAINGACVGGGFELALACDWRVASDAPATKIGLPETSLGILPAWGGTTRLPRLIGLPAALPLILGGKIMNARAAKAKGLVDEVVAPENLDQVALTYLTKGKRRVKSHRLSNSALTAPLIEAKAKHDLMAKTRGLYPAQLAALEVASNAAHGLVSDGLHHEREAILRLAGRPETHQLMRLFFLQERAKKHRVVEAEPKTIGRCAVIGAGVMGSGIAYWLSTRGHEVVLREVNEEALARGMKVISKNYADARKHHVLTEHQVNRGMDRLFPTSQPVPLDRCDLVIEAAVEKLEIKKKIFADLATRTRPDTILATNTSALPIRELAESIPNPERLVGLHFFNPVHRMPLVEVVRSSHTSDTVLATAVAFVRSIGKLPVVVKDSPGFLVNRILMPYLVEAAQLFERGGDPQQIDDAMLDFGMPMGPLRLLDEVGLDVAGDVAKTLADAFPDRMKIPEVLGLLVSAGHTGRKSGSGFFNYDGHRTSTNPIALALRTGKEAAPADIASHLAMAMSREARMCLDEGIAGTADDIDLAMVLGTGYAPFRGGPMQYALDVASRPRGGTNPNNPKSHESSTRSPTLVT</sequence>
<dbReference type="InterPro" id="IPR006108">
    <property type="entry name" value="3HC_DH_C"/>
</dbReference>
<evidence type="ECO:0000256" key="5">
    <source>
        <dbReference type="ARBA" id="ARBA00022832"/>
    </source>
</evidence>
<dbReference type="InterPro" id="IPR001753">
    <property type="entry name" value="Enoyl-CoA_hydra/iso"/>
</dbReference>
<keyword evidence="17" id="KW-1185">Reference proteome</keyword>
<keyword evidence="7" id="KW-0560">Oxidoreductase</keyword>
<dbReference type="PROSITE" id="PS00067">
    <property type="entry name" value="3HCDH"/>
    <property type="match status" value="1"/>
</dbReference>
<evidence type="ECO:0000259" key="15">
    <source>
        <dbReference type="Pfam" id="PF02737"/>
    </source>
</evidence>
<organism evidence="16 17">
    <name type="scientific">Luteolibacter luteus</name>
    <dbReference type="NCBI Taxonomy" id="2728835"/>
    <lineage>
        <taxon>Bacteria</taxon>
        <taxon>Pseudomonadati</taxon>
        <taxon>Verrucomicrobiota</taxon>
        <taxon>Verrucomicrobiia</taxon>
        <taxon>Verrucomicrobiales</taxon>
        <taxon>Verrucomicrobiaceae</taxon>
        <taxon>Luteolibacter</taxon>
    </lineage>
</organism>
<dbReference type="Pfam" id="PF00378">
    <property type="entry name" value="ECH_1"/>
    <property type="match status" value="1"/>
</dbReference>
<dbReference type="GO" id="GO:0016509">
    <property type="term" value="F:long-chain (3S)-3-hydroxyacyl-CoA dehydrogenase (NAD+) activity"/>
    <property type="evidence" value="ECO:0007669"/>
    <property type="project" value="TreeGrafter"/>
</dbReference>
<evidence type="ECO:0000256" key="13">
    <source>
        <dbReference type="SAM" id="MobiDB-lite"/>
    </source>
</evidence>
<evidence type="ECO:0000256" key="10">
    <source>
        <dbReference type="ARBA" id="ARBA00023239"/>
    </source>
</evidence>
<dbReference type="SUPFAM" id="SSF48179">
    <property type="entry name" value="6-phosphogluconate dehydrogenase C-terminal domain-like"/>
    <property type="match status" value="2"/>
</dbReference>
<evidence type="ECO:0000313" key="17">
    <source>
        <dbReference type="Proteomes" id="UP000501812"/>
    </source>
</evidence>
<evidence type="ECO:0000256" key="9">
    <source>
        <dbReference type="ARBA" id="ARBA00023098"/>
    </source>
</evidence>
<keyword evidence="9" id="KW-0443">Lipid metabolism</keyword>
<dbReference type="RefSeq" id="WP_169456156.1">
    <property type="nucleotide sequence ID" value="NZ_CP051774.1"/>
</dbReference>
<evidence type="ECO:0000256" key="12">
    <source>
        <dbReference type="ARBA" id="ARBA00049556"/>
    </source>
</evidence>
<comment type="pathway">
    <text evidence="1">Lipid metabolism; fatty acid beta-oxidation.</text>
</comment>
<dbReference type="PANTHER" id="PTHR43612:SF3">
    <property type="entry name" value="TRIFUNCTIONAL ENZYME SUBUNIT ALPHA, MITOCHONDRIAL"/>
    <property type="match status" value="1"/>
</dbReference>
<dbReference type="AlphaFoldDB" id="A0A858RNK2"/>
<protein>
    <recommendedName>
        <fullName evidence="4">enoyl-CoA hydratase</fullName>
        <ecNumber evidence="4">4.2.1.17</ecNumber>
    </recommendedName>
</protein>